<comment type="caution">
    <text evidence="3">The sequence shown here is derived from an EMBL/GenBank/DDBJ whole genome shotgun (WGS) entry which is preliminary data.</text>
</comment>
<organism evidence="3 4">
    <name type="scientific">Penicillium brasilianum</name>
    <dbReference type="NCBI Taxonomy" id="104259"/>
    <lineage>
        <taxon>Eukaryota</taxon>
        <taxon>Fungi</taxon>
        <taxon>Dikarya</taxon>
        <taxon>Ascomycota</taxon>
        <taxon>Pezizomycotina</taxon>
        <taxon>Eurotiomycetes</taxon>
        <taxon>Eurotiomycetidae</taxon>
        <taxon>Eurotiales</taxon>
        <taxon>Aspergillaceae</taxon>
        <taxon>Penicillium</taxon>
    </lineage>
</organism>
<gene>
    <name evidence="3" type="ORF">PEBR_05484</name>
</gene>
<reference evidence="4" key="1">
    <citation type="submission" date="2015-09" db="EMBL/GenBank/DDBJ databases">
        <authorList>
            <person name="Fill T.P."/>
            <person name="Baretta J.F."/>
            <person name="de Almeida L.G."/>
            <person name="Rocha M."/>
            <person name="de Souza D.H."/>
            <person name="Malavazi I."/>
            <person name="Cerdeira L.T."/>
            <person name="Hong H."/>
            <person name="Samborskyy M."/>
            <person name="de Vasconcelos A.T."/>
            <person name="Leadlay P."/>
            <person name="Rodrigues-Filho E."/>
        </authorList>
    </citation>
    <scope>NUCLEOTIDE SEQUENCE [LARGE SCALE GENOMIC DNA]</scope>
    <source>
        <strain evidence="4">LaBioMMi 136</strain>
    </source>
</reference>
<evidence type="ECO:0000313" key="3">
    <source>
        <dbReference type="EMBL" id="OOQ90190.1"/>
    </source>
</evidence>
<dbReference type="EMBL" id="LJBN01000099">
    <property type="protein sequence ID" value="OOQ90190.1"/>
    <property type="molecule type" value="Genomic_DNA"/>
</dbReference>
<dbReference type="Proteomes" id="UP000190744">
    <property type="component" value="Unassembled WGS sequence"/>
</dbReference>
<feature type="region of interest" description="Disordered" evidence="1">
    <location>
        <begin position="1"/>
        <end position="33"/>
    </location>
</feature>
<proteinExistence type="predicted"/>
<feature type="compositionally biased region" description="Basic residues" evidence="1">
    <location>
        <begin position="1"/>
        <end position="12"/>
    </location>
</feature>
<feature type="compositionally biased region" description="Acidic residues" evidence="1">
    <location>
        <begin position="225"/>
        <end position="238"/>
    </location>
</feature>
<protein>
    <recommendedName>
        <fullName evidence="2">Stc1 domain-containing protein</fullName>
    </recommendedName>
</protein>
<dbReference type="InterPro" id="IPR024630">
    <property type="entry name" value="Stc1"/>
</dbReference>
<dbReference type="AlphaFoldDB" id="A0A1S9RY17"/>
<dbReference type="Pfam" id="PF12898">
    <property type="entry name" value="Stc1"/>
    <property type="match status" value="1"/>
</dbReference>
<evidence type="ECO:0000313" key="4">
    <source>
        <dbReference type="Proteomes" id="UP000190744"/>
    </source>
</evidence>
<evidence type="ECO:0000259" key="2">
    <source>
        <dbReference type="Pfam" id="PF12898"/>
    </source>
</evidence>
<feature type="compositionally biased region" description="Polar residues" evidence="1">
    <location>
        <begin position="207"/>
        <end position="218"/>
    </location>
</feature>
<feature type="domain" description="Stc1" evidence="2">
    <location>
        <begin position="50"/>
        <end position="126"/>
    </location>
</feature>
<evidence type="ECO:0000256" key="1">
    <source>
        <dbReference type="SAM" id="MobiDB-lite"/>
    </source>
</evidence>
<accession>A0A1S9RY17</accession>
<sequence>MGKMRKKIRKFAHGWVPPGEPKGKVGEASDTEKSQAVFRIRHITCTLRESDLPRARLRHSAPQRLESAVHHDGMDVTNNQQAARGDDCCTQSRPELHCVSCNEVQPIDGLAHAQRRYDQPICPPCQDNPQLDERDKAPAGQLPRDVAKLPSEQVTGEKSGSPIAATETSGMAEPGTMKESGLAKKEETSKPEGLYVWKRAEDWMRRSASNPSTQSWPNDQHEVEDMSFDDLFEDEEDTNMAWTSSYQQ</sequence>
<name>A0A1S9RY17_PENBI</name>
<feature type="compositionally biased region" description="Basic and acidic residues" evidence="1">
    <location>
        <begin position="181"/>
        <end position="190"/>
    </location>
</feature>
<feature type="region of interest" description="Disordered" evidence="1">
    <location>
        <begin position="121"/>
        <end position="248"/>
    </location>
</feature>
<feature type="compositionally biased region" description="Basic and acidic residues" evidence="1">
    <location>
        <begin position="21"/>
        <end position="33"/>
    </location>
</feature>